<accession>A0AAU9TFI2</accession>
<dbReference type="InterPro" id="IPR048366">
    <property type="entry name" value="TNP-like_GBD"/>
</dbReference>
<name>A0AAU9TFI2_EUPED</name>
<evidence type="ECO:0000259" key="1">
    <source>
        <dbReference type="Pfam" id="PF21788"/>
    </source>
</evidence>
<dbReference type="PANTHER" id="PTHR11439">
    <property type="entry name" value="GAG-POL-RELATED RETROTRANSPOSON"/>
    <property type="match status" value="1"/>
</dbReference>
<evidence type="ECO:0000313" key="3">
    <source>
        <dbReference type="Proteomes" id="UP001153954"/>
    </source>
</evidence>
<organism evidence="2 3">
    <name type="scientific">Euphydryas editha</name>
    <name type="common">Edith's checkerspot</name>
    <dbReference type="NCBI Taxonomy" id="104508"/>
    <lineage>
        <taxon>Eukaryota</taxon>
        <taxon>Metazoa</taxon>
        <taxon>Ecdysozoa</taxon>
        <taxon>Arthropoda</taxon>
        <taxon>Hexapoda</taxon>
        <taxon>Insecta</taxon>
        <taxon>Pterygota</taxon>
        <taxon>Neoptera</taxon>
        <taxon>Endopterygota</taxon>
        <taxon>Lepidoptera</taxon>
        <taxon>Glossata</taxon>
        <taxon>Ditrysia</taxon>
        <taxon>Papilionoidea</taxon>
        <taxon>Nymphalidae</taxon>
        <taxon>Nymphalinae</taxon>
        <taxon>Euphydryas</taxon>
    </lineage>
</organism>
<feature type="domain" description="Transposable element P transposase-like GTP-binding insertion" evidence="1">
    <location>
        <begin position="77"/>
        <end position="151"/>
    </location>
</feature>
<dbReference type="EMBL" id="CAKOGL010000004">
    <property type="protein sequence ID" value="CAH2085876.1"/>
    <property type="molecule type" value="Genomic_DNA"/>
</dbReference>
<dbReference type="AlphaFoldDB" id="A0AAU9TFI2"/>
<reference evidence="2" key="1">
    <citation type="submission" date="2022-03" db="EMBL/GenBank/DDBJ databases">
        <authorList>
            <person name="Tunstrom K."/>
        </authorList>
    </citation>
    <scope>NUCLEOTIDE SEQUENCE</scope>
</reference>
<dbReference type="Proteomes" id="UP001153954">
    <property type="component" value="Unassembled WGS sequence"/>
</dbReference>
<dbReference type="PANTHER" id="PTHR11439:SF483">
    <property type="entry name" value="PEPTIDE SYNTHASE GLIP-LIKE, PUTATIVE (AFU_ORTHOLOGUE AFUA_3G12920)-RELATED"/>
    <property type="match status" value="1"/>
</dbReference>
<proteinExistence type="predicted"/>
<sequence length="461" mass="53344">MADFQQQQHAVVENLTAENSANLNLEVILGDAVETVEQATPEAQACAYVCGFIFKKLRNNDCENCRKQLDSADKSFRELRYFHKVAEKHINRDKLKEMRVKPAAQVFSHSVAVATEHLTARNLLPEECRQLIPITLLLDKLFDSLNSNTFHVPDGKIYKGCVKPSSPHHQLWEKAIKTLKTVKFTKKKKVGGKTQMVETSPPMPDIPIETIEFNNEVIRSVEECDGDSDQRNYECGWVLKKCLKSIVKTCRNCRSKIIEIKNNEDTLTRAREYAKGKQWFKSTTREPLRNEMNCMFLHGQEATNSAVTDRELLAELWHKRLGHINYRDLHNIWDSLDRKSYTGYAIKLGSNVINWKSRKQRSVALSSTEAECYAIADVSKDLCFIKQLLLELVPSLKVHIIVFNDNQSARKIIENKEISHKRTKHIDVRYHFIKDLVMKGFMTIFMYRKNVCRCTNKVFEF</sequence>
<gene>
    <name evidence="2" type="ORF">EEDITHA_LOCUS2311</name>
</gene>
<dbReference type="CDD" id="cd09272">
    <property type="entry name" value="RNase_HI_RT_Ty1"/>
    <property type="match status" value="1"/>
</dbReference>
<keyword evidence="3" id="KW-1185">Reference proteome</keyword>
<evidence type="ECO:0000313" key="2">
    <source>
        <dbReference type="EMBL" id="CAH2085876.1"/>
    </source>
</evidence>
<comment type="caution">
    <text evidence="2">The sequence shown here is derived from an EMBL/GenBank/DDBJ whole genome shotgun (WGS) entry which is preliminary data.</text>
</comment>
<dbReference type="Pfam" id="PF21788">
    <property type="entry name" value="TNP-like_GBD"/>
    <property type="match status" value="1"/>
</dbReference>
<protein>
    <recommendedName>
        <fullName evidence="1">Transposable element P transposase-like GTP-binding insertion domain-containing protein</fullName>
    </recommendedName>
</protein>